<evidence type="ECO:0000313" key="2">
    <source>
        <dbReference type="Proteomes" id="UP000827872"/>
    </source>
</evidence>
<dbReference type="EMBL" id="CM037619">
    <property type="protein sequence ID" value="KAH8006437.1"/>
    <property type="molecule type" value="Genomic_DNA"/>
</dbReference>
<comment type="caution">
    <text evidence="1">The sequence shown here is derived from an EMBL/GenBank/DDBJ whole genome shotgun (WGS) entry which is preliminary data.</text>
</comment>
<protein>
    <submittedName>
        <fullName evidence="1">Uncharacterized protein</fullName>
    </submittedName>
</protein>
<gene>
    <name evidence="1" type="ORF">K3G42_004511</name>
</gene>
<keyword evidence="2" id="KW-1185">Reference proteome</keyword>
<sequence length="100" mass="10937">MTSFAVKQTANDGHPPGCLSSPGRFLKRGVGAPRSNSQHLPPPAQSPKKDYMLIYAVFKFVKCRIFSLVATGATKSLTKSLNAQCSPDVKRNQEFLRLSL</sequence>
<dbReference type="Proteomes" id="UP000827872">
    <property type="component" value="Linkage Group LG06"/>
</dbReference>
<proteinExistence type="predicted"/>
<evidence type="ECO:0000313" key="1">
    <source>
        <dbReference type="EMBL" id="KAH8006437.1"/>
    </source>
</evidence>
<name>A0ACB8FME0_9SAUR</name>
<accession>A0ACB8FME0</accession>
<organism evidence="1 2">
    <name type="scientific">Sphaerodactylus townsendi</name>
    <dbReference type="NCBI Taxonomy" id="933632"/>
    <lineage>
        <taxon>Eukaryota</taxon>
        <taxon>Metazoa</taxon>
        <taxon>Chordata</taxon>
        <taxon>Craniata</taxon>
        <taxon>Vertebrata</taxon>
        <taxon>Euteleostomi</taxon>
        <taxon>Lepidosauria</taxon>
        <taxon>Squamata</taxon>
        <taxon>Bifurcata</taxon>
        <taxon>Gekkota</taxon>
        <taxon>Sphaerodactylidae</taxon>
        <taxon>Sphaerodactylus</taxon>
    </lineage>
</organism>
<reference evidence="1" key="1">
    <citation type="submission" date="2021-08" db="EMBL/GenBank/DDBJ databases">
        <title>The first chromosome-level gecko genome reveals the dynamic sex chromosomes of Neotropical dwarf geckos (Sphaerodactylidae: Sphaerodactylus).</title>
        <authorList>
            <person name="Pinto B.J."/>
            <person name="Keating S.E."/>
            <person name="Gamble T."/>
        </authorList>
    </citation>
    <scope>NUCLEOTIDE SEQUENCE</scope>
    <source>
        <strain evidence="1">TG3544</strain>
    </source>
</reference>